<sequence>MPYQINSRYNARVGYSKHDLQQAQALRHTAFLGGDGFDRDAFDNICTHVLIDDMVTGRLVCCFRMLPISRGADISRSYSAQFYGLAALKHYPGKMVELGRFCVHPDVNDPDILRVAWGAITRYVDENAVELLLGCSSFPGTATGIYHEVFALLKDRYLAPASWAPAVKAPSVFCFARDLQDHKPDMRLAMQRMPPLLQIYLTMGGWVSDHAVVDWHLNTLHVFTGLEVCTIPAARKRWLRALAQQLDAPPLAG</sequence>
<keyword evidence="2" id="KW-0444">Lipid biosynthesis</keyword>
<dbReference type="AlphaFoldDB" id="A0A1X7BUH7"/>
<evidence type="ECO:0000256" key="3">
    <source>
        <dbReference type="ARBA" id="ARBA00022679"/>
    </source>
</evidence>
<evidence type="ECO:0000256" key="2">
    <source>
        <dbReference type="ARBA" id="ARBA00022516"/>
    </source>
</evidence>
<dbReference type="PANTHER" id="PTHR37323">
    <property type="entry name" value="GCN5-RELATED N-ACETYLTRANSFERASE"/>
    <property type="match status" value="1"/>
</dbReference>
<reference evidence="11 12" key="1">
    <citation type="submission" date="2017-03" db="EMBL/GenBank/DDBJ databases">
        <authorList>
            <person name="Afonso C.L."/>
            <person name="Miller P.J."/>
            <person name="Scott M.A."/>
            <person name="Spackman E."/>
            <person name="Goraichik I."/>
            <person name="Dimitrov K.M."/>
            <person name="Suarez D.L."/>
            <person name="Swayne D.E."/>
        </authorList>
    </citation>
    <scope>NUCLEOTIDE SEQUENCE [LARGE SCALE GENOMIC DNA]</scope>
    <source>
        <strain evidence="11 12">CECT 7745</strain>
    </source>
</reference>
<dbReference type="SUPFAM" id="SSF55729">
    <property type="entry name" value="Acyl-CoA N-acyltransferases (Nat)"/>
    <property type="match status" value="1"/>
</dbReference>
<evidence type="ECO:0000313" key="11">
    <source>
        <dbReference type="EMBL" id="SMC13224.1"/>
    </source>
</evidence>
<dbReference type="Pfam" id="PF13444">
    <property type="entry name" value="Acetyltransf_5"/>
    <property type="match status" value="1"/>
</dbReference>
<keyword evidence="3" id="KW-0808">Transferase</keyword>
<comment type="similarity">
    <text evidence="6">Belongs to the acetyltransferase family. OlsB subfamily.</text>
</comment>
<dbReference type="PANTHER" id="PTHR37323:SF1">
    <property type="entry name" value="L-ORNITHINE N(ALPHA)-ACYLTRANSFERASE"/>
    <property type="match status" value="1"/>
</dbReference>
<evidence type="ECO:0000256" key="4">
    <source>
        <dbReference type="ARBA" id="ARBA00023098"/>
    </source>
</evidence>
<accession>A0A1X7BUH7</accession>
<dbReference type="EMBL" id="FWXB01000012">
    <property type="protein sequence ID" value="SMC13224.1"/>
    <property type="molecule type" value="Genomic_DNA"/>
</dbReference>
<dbReference type="Gene3D" id="3.40.630.30">
    <property type="match status" value="1"/>
</dbReference>
<dbReference type="OrthoDB" id="9787072at2"/>
<dbReference type="InterPro" id="IPR052351">
    <property type="entry name" value="Ornithine_N-alpha-AT"/>
</dbReference>
<keyword evidence="12" id="KW-1185">Reference proteome</keyword>
<comment type="catalytic activity">
    <reaction evidence="10">
        <text>a (3R)-hydroxyacyl-[ACP] + L-ornithine = a lyso-ornithine lipid + holo-[ACP] + H(+)</text>
        <dbReference type="Rhea" id="RHEA:20633"/>
        <dbReference type="Rhea" id="RHEA-COMP:9685"/>
        <dbReference type="Rhea" id="RHEA-COMP:9945"/>
        <dbReference type="ChEBI" id="CHEBI:15378"/>
        <dbReference type="ChEBI" id="CHEBI:46911"/>
        <dbReference type="ChEBI" id="CHEBI:64479"/>
        <dbReference type="ChEBI" id="CHEBI:78827"/>
        <dbReference type="ChEBI" id="CHEBI:138482"/>
        <dbReference type="EC" id="2.3.2.30"/>
    </reaction>
    <physiologicalReaction direction="left-to-right" evidence="10">
        <dbReference type="Rhea" id="RHEA:20634"/>
    </physiologicalReaction>
</comment>
<dbReference type="RefSeq" id="WP_085801173.1">
    <property type="nucleotide sequence ID" value="NZ_FWXB01000012.1"/>
</dbReference>
<gene>
    <name evidence="11" type="ORF">ROA7745_03066</name>
</gene>
<evidence type="ECO:0000256" key="1">
    <source>
        <dbReference type="ARBA" id="ARBA00005189"/>
    </source>
</evidence>
<organism evidence="11 12">
    <name type="scientific">Roseovarius aestuarii</name>
    <dbReference type="NCBI Taxonomy" id="475083"/>
    <lineage>
        <taxon>Bacteria</taxon>
        <taxon>Pseudomonadati</taxon>
        <taxon>Pseudomonadota</taxon>
        <taxon>Alphaproteobacteria</taxon>
        <taxon>Rhodobacterales</taxon>
        <taxon>Roseobacteraceae</taxon>
        <taxon>Roseovarius</taxon>
    </lineage>
</organism>
<evidence type="ECO:0000256" key="7">
    <source>
        <dbReference type="ARBA" id="ARBA00039058"/>
    </source>
</evidence>
<dbReference type="Proteomes" id="UP000193224">
    <property type="component" value="Unassembled WGS sequence"/>
</dbReference>
<dbReference type="EC" id="2.3.2.30" evidence="7"/>
<dbReference type="GO" id="GO:0043810">
    <property type="term" value="F:ornithine-acyl [acyl carrier protein] N-acyltransferase activity"/>
    <property type="evidence" value="ECO:0007669"/>
    <property type="project" value="UniProtKB-EC"/>
</dbReference>
<evidence type="ECO:0000256" key="5">
    <source>
        <dbReference type="ARBA" id="ARBA00023315"/>
    </source>
</evidence>
<keyword evidence="5" id="KW-0012">Acyltransferase</keyword>
<evidence type="ECO:0000256" key="9">
    <source>
        <dbReference type="ARBA" id="ARBA00045724"/>
    </source>
</evidence>
<evidence type="ECO:0000256" key="6">
    <source>
        <dbReference type="ARBA" id="ARBA00038095"/>
    </source>
</evidence>
<evidence type="ECO:0000256" key="10">
    <source>
        <dbReference type="ARBA" id="ARBA00047785"/>
    </source>
</evidence>
<dbReference type="InterPro" id="IPR016181">
    <property type="entry name" value="Acyl_CoA_acyltransferase"/>
</dbReference>
<proteinExistence type="inferred from homology"/>
<name>A0A1X7BUH7_9RHOB</name>
<keyword evidence="4" id="KW-0443">Lipid metabolism</keyword>
<protein>
    <recommendedName>
        <fullName evidence="8">L-ornithine N(alpha)-acyltransferase</fullName>
        <ecNumber evidence="7">2.3.2.30</ecNumber>
    </recommendedName>
</protein>
<comment type="function">
    <text evidence="9">Catalyzes the first step in the biosynthesis of ornithine lipids, which are phosphorus-free membrane lipids. Catalyzes the 3-hydroxyacyl-acyl carrier protein-dependent acylation of ornithine to form lyso-ornithine lipid (LOL).</text>
</comment>
<evidence type="ECO:0000313" key="12">
    <source>
        <dbReference type="Proteomes" id="UP000193224"/>
    </source>
</evidence>
<comment type="pathway">
    <text evidence="1">Lipid metabolism.</text>
</comment>
<dbReference type="GO" id="GO:0006629">
    <property type="term" value="P:lipid metabolic process"/>
    <property type="evidence" value="ECO:0007669"/>
    <property type="project" value="UniProtKB-KW"/>
</dbReference>
<evidence type="ECO:0000256" key="8">
    <source>
        <dbReference type="ARBA" id="ARBA00039866"/>
    </source>
</evidence>